<dbReference type="GO" id="GO:0016887">
    <property type="term" value="F:ATP hydrolysis activity"/>
    <property type="evidence" value="ECO:0007669"/>
    <property type="project" value="RHEA"/>
</dbReference>
<sequence>MEMYQGRVKKINFQADEDGYTIASLYTEEPQGTVTLVGTMPGLTAGDEIKVSGSWTRHDKFGAQLQVESWEKVMPHTLDGILKYLSSGAVKGIGKATAKKLVSFFGLETLQVLERTPERLTEIEGIGEKKALRIAKSFREHRGVQALIYYLASQGVPTGIADRIYKRYGAESIAVLEENPYRLADEVTGIGFKTADRIAQQLGIPPLAPSRLRFGLKFALVQAAEDGHVYLPMPDLMEKSLHLLGAECATHLDEALYGLMQEPTGGIRVEEDRVYLTGFYYMEEKTAARLSTLIHAQFDASEHDPQVIADVEREEGLALAPLQRAAVEAVLTKRLVVVTGGPGTGKTTTVKAMIAALGKQGIRPTLAAPTGRAAKRMTESTGVEAKTLHRLLEYGQVEGEGMKFQRDEENRLDGRVFIVDEASMIDLHLFYCLLRALPAEARLVLCGDIDQLPSVGAGRVLQDVIDSGRATVVRLLTIFRQAEESYIVKNAHRINEGQLPQSAKDFFFVEQRSVDDVIGYVLDLVTRRLPKYLQGDPLEDIQVLVPMRRGPLGVEALNGHLQLALNPPSGEKRELTHGERVFREGDKVMQVRNHYQKDVYNGDVGRIVEIDAEDDELIVEFDGRPVNYAAGEFDNLTLAYAVSVHKSQGSEYPCVVLPVVFQHRVMLQRNLLYTGVTRAKRLVMLVGSKGALQVAVKNADGQHRYSWLSQRLQASV</sequence>
<dbReference type="InterPro" id="IPR041451">
    <property type="entry name" value="RecD2_SH13"/>
</dbReference>
<dbReference type="GO" id="GO:0017116">
    <property type="term" value="F:single-stranded DNA helicase activity"/>
    <property type="evidence" value="ECO:0007669"/>
    <property type="project" value="TreeGrafter"/>
</dbReference>
<evidence type="ECO:0000256" key="3">
    <source>
        <dbReference type="HAMAP-Rule" id="MF_01488"/>
    </source>
</evidence>
<dbReference type="InterPro" id="IPR027785">
    <property type="entry name" value="UvrD-like_helicase_C"/>
</dbReference>
<dbReference type="PANTHER" id="PTHR43788">
    <property type="entry name" value="DNA2/NAM7 HELICASE FAMILY MEMBER"/>
    <property type="match status" value="1"/>
</dbReference>
<feature type="domain" description="Helix-hairpin-helix DNA-binding motif class 1" evidence="4">
    <location>
        <begin position="182"/>
        <end position="201"/>
    </location>
</feature>
<keyword evidence="1 3" id="KW-0547">Nucleotide-binding</keyword>
<dbReference type="SUPFAM" id="SSF52540">
    <property type="entry name" value="P-loop containing nucleoside triphosphate hydrolases"/>
    <property type="match status" value="2"/>
</dbReference>
<organism evidence="6 7">
    <name type="scientific">Tumebacillus permanentifrigoris</name>
    <dbReference type="NCBI Taxonomy" id="378543"/>
    <lineage>
        <taxon>Bacteria</taxon>
        <taxon>Bacillati</taxon>
        <taxon>Bacillota</taxon>
        <taxon>Bacilli</taxon>
        <taxon>Bacillales</taxon>
        <taxon>Alicyclobacillaceae</taxon>
        <taxon>Tumebacillus</taxon>
    </lineage>
</organism>
<dbReference type="Gene3D" id="1.10.10.2220">
    <property type="match status" value="1"/>
</dbReference>
<comment type="catalytic activity">
    <reaction evidence="3">
        <text>ATP + H2O = ADP + phosphate + H(+)</text>
        <dbReference type="Rhea" id="RHEA:13065"/>
        <dbReference type="ChEBI" id="CHEBI:15377"/>
        <dbReference type="ChEBI" id="CHEBI:15378"/>
        <dbReference type="ChEBI" id="CHEBI:30616"/>
        <dbReference type="ChEBI" id="CHEBI:43474"/>
        <dbReference type="ChEBI" id="CHEBI:456216"/>
        <dbReference type="EC" id="5.6.2.3"/>
    </reaction>
</comment>
<dbReference type="InterPro" id="IPR050534">
    <property type="entry name" value="Coronavir_polyprotein_1ab"/>
</dbReference>
<dbReference type="EC" id="5.6.2.3" evidence="3"/>
<accession>A0A316DG36</accession>
<dbReference type="Pfam" id="PF13538">
    <property type="entry name" value="UvrD_C_2"/>
    <property type="match status" value="1"/>
</dbReference>
<dbReference type="GO" id="GO:0003677">
    <property type="term" value="F:DNA binding"/>
    <property type="evidence" value="ECO:0007669"/>
    <property type="project" value="UniProtKB-UniRule"/>
</dbReference>
<keyword evidence="2 3" id="KW-0067">ATP-binding</keyword>
<evidence type="ECO:0000256" key="1">
    <source>
        <dbReference type="ARBA" id="ARBA00022741"/>
    </source>
</evidence>
<comment type="function">
    <text evidence="3">DNA-dependent ATPase and ATP-dependent 5'-3' DNA helicase. Has no activity on blunt DNA or DNA with 3'-overhangs, requires at least 10 bases of 5'-ssDNA for helicase activity.</text>
</comment>
<dbReference type="EMBL" id="QGGL01000001">
    <property type="protein sequence ID" value="PWK16199.1"/>
    <property type="molecule type" value="Genomic_DNA"/>
</dbReference>
<dbReference type="InterPro" id="IPR010994">
    <property type="entry name" value="RuvA_2-like"/>
</dbReference>
<feature type="domain" description="Helix-hairpin-helix DNA-binding motif class 1" evidence="4">
    <location>
        <begin position="83"/>
        <end position="104"/>
    </location>
</feature>
<dbReference type="Gene3D" id="3.40.50.300">
    <property type="entry name" value="P-loop containing nucleotide triphosphate hydrolases"/>
    <property type="match status" value="2"/>
</dbReference>
<dbReference type="InterPro" id="IPR055446">
    <property type="entry name" value="RecD2_N_OB"/>
</dbReference>
<keyword evidence="3" id="KW-0413">Isomerase</keyword>
<dbReference type="SMART" id="SM00278">
    <property type="entry name" value="HhH1"/>
    <property type="match status" value="3"/>
</dbReference>
<dbReference type="GO" id="GO:0005524">
    <property type="term" value="F:ATP binding"/>
    <property type="evidence" value="ECO:0007669"/>
    <property type="project" value="UniProtKB-UniRule"/>
</dbReference>
<feature type="binding site" evidence="3">
    <location>
        <begin position="343"/>
        <end position="347"/>
    </location>
    <ligand>
        <name>ATP</name>
        <dbReference type="ChEBI" id="CHEBI:30616"/>
    </ligand>
</feature>
<dbReference type="Pfam" id="PF23139">
    <property type="entry name" value="OB_YrrC"/>
    <property type="match status" value="1"/>
</dbReference>
<reference evidence="6 7" key="1">
    <citation type="submission" date="2018-05" db="EMBL/GenBank/DDBJ databases">
        <title>Genomic Encyclopedia of Type Strains, Phase IV (KMG-IV): sequencing the most valuable type-strain genomes for metagenomic binning, comparative biology and taxonomic classification.</title>
        <authorList>
            <person name="Goeker M."/>
        </authorList>
    </citation>
    <scope>NUCLEOTIDE SEQUENCE [LARGE SCALE GENOMIC DNA]</scope>
    <source>
        <strain evidence="6 7">DSM 18773</strain>
    </source>
</reference>
<dbReference type="SMART" id="SM00382">
    <property type="entry name" value="AAA"/>
    <property type="match status" value="1"/>
</dbReference>
<dbReference type="CDD" id="cd17933">
    <property type="entry name" value="DEXSc_RecD-like"/>
    <property type="match status" value="1"/>
</dbReference>
<dbReference type="CDD" id="cd18809">
    <property type="entry name" value="SF1_C_RecD"/>
    <property type="match status" value="1"/>
</dbReference>
<evidence type="ECO:0000313" key="7">
    <source>
        <dbReference type="Proteomes" id="UP000245634"/>
    </source>
</evidence>
<dbReference type="GO" id="GO:0006281">
    <property type="term" value="P:DNA repair"/>
    <property type="evidence" value="ECO:0007669"/>
    <property type="project" value="InterPro"/>
</dbReference>
<dbReference type="GO" id="GO:0043139">
    <property type="term" value="F:5'-3' DNA helicase activity"/>
    <property type="evidence" value="ECO:0007669"/>
    <property type="project" value="UniProtKB-UniRule"/>
</dbReference>
<dbReference type="SUPFAM" id="SSF47781">
    <property type="entry name" value="RuvA domain 2-like"/>
    <property type="match status" value="1"/>
</dbReference>
<keyword evidence="3" id="KW-0347">Helicase</keyword>
<dbReference type="Gene3D" id="1.10.150.20">
    <property type="entry name" value="5' to 3' exonuclease, C-terminal subdomain"/>
    <property type="match status" value="1"/>
</dbReference>
<dbReference type="RefSeq" id="WP_109685090.1">
    <property type="nucleotide sequence ID" value="NZ_QGGL01000001.1"/>
</dbReference>
<name>A0A316DG36_9BACL</name>
<proteinExistence type="inferred from homology"/>
<dbReference type="GO" id="GO:0009338">
    <property type="term" value="C:exodeoxyribonuclease V complex"/>
    <property type="evidence" value="ECO:0007669"/>
    <property type="project" value="TreeGrafter"/>
</dbReference>
<dbReference type="InterPro" id="IPR027417">
    <property type="entry name" value="P-loop_NTPase"/>
</dbReference>
<evidence type="ECO:0000259" key="5">
    <source>
        <dbReference type="SMART" id="SM00382"/>
    </source>
</evidence>
<dbReference type="InterPro" id="IPR003583">
    <property type="entry name" value="Hlx-hairpin-Hlx_DNA-bd_motif"/>
</dbReference>
<dbReference type="Gene3D" id="2.30.30.940">
    <property type="match status" value="1"/>
</dbReference>
<feature type="domain" description="AAA+ ATPase" evidence="5">
    <location>
        <begin position="332"/>
        <end position="471"/>
    </location>
</feature>
<gene>
    <name evidence="3" type="primary">recD2</name>
    <name evidence="6" type="ORF">C7459_10160</name>
</gene>
<evidence type="ECO:0000313" key="6">
    <source>
        <dbReference type="EMBL" id="PWK16199.1"/>
    </source>
</evidence>
<dbReference type="Pfam" id="PF13245">
    <property type="entry name" value="AAA_19"/>
    <property type="match status" value="1"/>
</dbReference>
<keyword evidence="3" id="KW-0238">DNA-binding</keyword>
<dbReference type="PANTHER" id="PTHR43788:SF6">
    <property type="entry name" value="DNA HELICASE B"/>
    <property type="match status" value="1"/>
</dbReference>
<evidence type="ECO:0000256" key="2">
    <source>
        <dbReference type="ARBA" id="ARBA00022840"/>
    </source>
</evidence>
<dbReference type="AlphaFoldDB" id="A0A316DG36"/>
<dbReference type="OrthoDB" id="9803432at2"/>
<dbReference type="Proteomes" id="UP000245634">
    <property type="component" value="Unassembled WGS sequence"/>
</dbReference>
<dbReference type="NCBIfam" id="TIGR01448">
    <property type="entry name" value="recD_rel"/>
    <property type="match status" value="1"/>
</dbReference>
<dbReference type="GO" id="GO:0006310">
    <property type="term" value="P:DNA recombination"/>
    <property type="evidence" value="ECO:0007669"/>
    <property type="project" value="InterPro"/>
</dbReference>
<dbReference type="Pfam" id="PF18335">
    <property type="entry name" value="SH3_13"/>
    <property type="match status" value="1"/>
</dbReference>
<feature type="domain" description="Helix-hairpin-helix DNA-binding motif class 1" evidence="4">
    <location>
        <begin position="118"/>
        <end position="137"/>
    </location>
</feature>
<keyword evidence="3" id="KW-0378">Hydrolase</keyword>
<keyword evidence="7" id="KW-1185">Reference proteome</keyword>
<dbReference type="HAMAP" id="MF_01488">
    <property type="entry name" value="RecD2"/>
    <property type="match status" value="1"/>
</dbReference>
<comment type="similarity">
    <text evidence="3">Belongs to the RecD family. RecD2 subfamily.</text>
</comment>
<comment type="caution">
    <text evidence="6">The sequence shown here is derived from an EMBL/GenBank/DDBJ whole genome shotgun (WGS) entry which is preliminary data.</text>
</comment>
<dbReference type="InterPro" id="IPR029493">
    <property type="entry name" value="RecD2-like_HHH"/>
</dbReference>
<protein>
    <recommendedName>
        <fullName evidence="3">ATP-dependent RecD2 DNA helicase</fullName>
        <ecNumber evidence="3">5.6.2.3</ecNumber>
    </recommendedName>
    <alternativeName>
        <fullName evidence="3">DNA 5'-3' helicase subunit RecD2</fullName>
    </alternativeName>
</protein>
<dbReference type="InterPro" id="IPR003593">
    <property type="entry name" value="AAA+_ATPase"/>
</dbReference>
<dbReference type="InterPro" id="IPR006345">
    <property type="entry name" value="RecD2"/>
</dbReference>
<evidence type="ECO:0000259" key="4">
    <source>
        <dbReference type="SMART" id="SM00278"/>
    </source>
</evidence>
<dbReference type="Pfam" id="PF14490">
    <property type="entry name" value="HHH_RecD2"/>
    <property type="match status" value="1"/>
</dbReference>